<protein>
    <recommendedName>
        <fullName evidence="9">Bax inhibitor-1</fullName>
    </recommendedName>
</protein>
<keyword evidence="3 6" id="KW-0812">Transmembrane</keyword>
<evidence type="ECO:0008006" key="9">
    <source>
        <dbReference type="Google" id="ProtNLM"/>
    </source>
</evidence>
<evidence type="ECO:0000256" key="2">
    <source>
        <dbReference type="ARBA" id="ARBA00010350"/>
    </source>
</evidence>
<evidence type="ECO:0000256" key="1">
    <source>
        <dbReference type="ARBA" id="ARBA00004141"/>
    </source>
</evidence>
<evidence type="ECO:0000256" key="6">
    <source>
        <dbReference type="RuleBase" id="RU004379"/>
    </source>
</evidence>
<proteinExistence type="inferred from homology"/>
<feature type="transmembrane region" description="Helical" evidence="6">
    <location>
        <begin position="104"/>
        <end position="126"/>
    </location>
</feature>
<keyword evidence="4 6" id="KW-1133">Transmembrane helix</keyword>
<dbReference type="Proteomes" id="UP001061958">
    <property type="component" value="Unassembled WGS sequence"/>
</dbReference>
<dbReference type="InterPro" id="IPR006214">
    <property type="entry name" value="Bax_inhibitor_1-related"/>
</dbReference>
<feature type="transmembrane region" description="Helical" evidence="6">
    <location>
        <begin position="23"/>
        <end position="43"/>
    </location>
</feature>
<sequence>MALTTSQNLSKFPPSVRSHLTQVYWTLLFSVLSMSAGLSLHLYTSIGYTIFPQLLVPLFILLTTFYPRKSETEKTRKYLLYCLCTSIGCELGPLIEVTLETDPFILLTAVSGTGVVFLCFTGAAIVAERKSYLFLGGFLSSMLSVLVWFSLLSFLVPVKVEQYVQLYVGLLVFTGYVLYDTQLMIEKAYHGSSDVVTDAVMLFYDCVAIFVRILVVLMKNFRKQEEKEKRRKK</sequence>
<feature type="transmembrane region" description="Helical" evidence="6">
    <location>
        <begin position="132"/>
        <end position="156"/>
    </location>
</feature>
<dbReference type="OrthoDB" id="1277691at2759"/>
<dbReference type="PANTHER" id="PTHR23291">
    <property type="entry name" value="BAX INHIBITOR-RELATED"/>
    <property type="match status" value="1"/>
</dbReference>
<accession>A0A9C7UML2</accession>
<gene>
    <name evidence="7" type="ORF">GpartN1_g529.t1</name>
</gene>
<dbReference type="AlphaFoldDB" id="A0A9C7UML2"/>
<feature type="transmembrane region" description="Helical" evidence="6">
    <location>
        <begin position="50"/>
        <end position="66"/>
    </location>
</feature>
<name>A0A9C7UML2_9RHOD</name>
<feature type="transmembrane region" description="Helical" evidence="6">
    <location>
        <begin position="199"/>
        <end position="221"/>
    </location>
</feature>
<comment type="similarity">
    <text evidence="2 6">Belongs to the BI1 family.</text>
</comment>
<feature type="transmembrane region" description="Helical" evidence="6">
    <location>
        <begin position="163"/>
        <end position="179"/>
    </location>
</feature>
<evidence type="ECO:0000256" key="3">
    <source>
        <dbReference type="ARBA" id="ARBA00022692"/>
    </source>
</evidence>
<dbReference type="PANTHER" id="PTHR23291:SF32">
    <property type="entry name" value="BAX INHIBITOR 1"/>
    <property type="match status" value="1"/>
</dbReference>
<dbReference type="Pfam" id="PF01027">
    <property type="entry name" value="Bax1-I"/>
    <property type="match status" value="1"/>
</dbReference>
<keyword evidence="8" id="KW-1185">Reference proteome</keyword>
<reference evidence="7" key="1">
    <citation type="journal article" date="2022" name="Proc. Natl. Acad. Sci. U.S.A.">
        <title>Life cycle and functional genomics of the unicellular red alga Galdieria for elucidating algal and plant evolution and industrial use.</title>
        <authorList>
            <person name="Hirooka S."/>
            <person name="Itabashi T."/>
            <person name="Ichinose T.M."/>
            <person name="Onuma R."/>
            <person name="Fujiwara T."/>
            <person name="Yamashita S."/>
            <person name="Jong L.W."/>
            <person name="Tomita R."/>
            <person name="Iwane A.H."/>
            <person name="Miyagishima S.Y."/>
        </authorList>
    </citation>
    <scope>NUCLEOTIDE SEQUENCE</scope>
    <source>
        <strain evidence="7">NBRC 102759</strain>
    </source>
</reference>
<organism evidence="7 8">
    <name type="scientific">Galdieria partita</name>
    <dbReference type="NCBI Taxonomy" id="83374"/>
    <lineage>
        <taxon>Eukaryota</taxon>
        <taxon>Rhodophyta</taxon>
        <taxon>Bangiophyceae</taxon>
        <taxon>Galdieriales</taxon>
        <taxon>Galdieriaceae</taxon>
        <taxon>Galdieria</taxon>
    </lineage>
</organism>
<evidence type="ECO:0000256" key="4">
    <source>
        <dbReference type="ARBA" id="ARBA00022989"/>
    </source>
</evidence>
<evidence type="ECO:0000256" key="5">
    <source>
        <dbReference type="ARBA" id="ARBA00023136"/>
    </source>
</evidence>
<reference evidence="7" key="2">
    <citation type="submission" date="2022-01" db="EMBL/GenBank/DDBJ databases">
        <authorList>
            <person name="Hirooka S."/>
            <person name="Miyagishima S.Y."/>
        </authorList>
    </citation>
    <scope>NUCLEOTIDE SEQUENCE</scope>
    <source>
        <strain evidence="7">NBRC 102759</strain>
    </source>
</reference>
<comment type="subcellular location">
    <subcellularLocation>
        <location evidence="1">Membrane</location>
        <topology evidence="1">Multi-pass membrane protein</topology>
    </subcellularLocation>
</comment>
<dbReference type="GO" id="GO:0016020">
    <property type="term" value="C:membrane"/>
    <property type="evidence" value="ECO:0007669"/>
    <property type="project" value="UniProtKB-SubCell"/>
</dbReference>
<evidence type="ECO:0000313" key="7">
    <source>
        <dbReference type="EMBL" id="GJQ08738.1"/>
    </source>
</evidence>
<dbReference type="EMBL" id="BQMJ01000004">
    <property type="protein sequence ID" value="GJQ08738.1"/>
    <property type="molecule type" value="Genomic_DNA"/>
</dbReference>
<evidence type="ECO:0000313" key="8">
    <source>
        <dbReference type="Proteomes" id="UP001061958"/>
    </source>
</evidence>
<comment type="caution">
    <text evidence="7">The sequence shown here is derived from an EMBL/GenBank/DDBJ whole genome shotgun (WGS) entry which is preliminary data.</text>
</comment>
<keyword evidence="5 6" id="KW-0472">Membrane</keyword>